<dbReference type="Proteomes" id="UP000233837">
    <property type="component" value="Unassembled WGS sequence"/>
</dbReference>
<keyword evidence="2" id="KW-1185">Reference proteome</keyword>
<dbReference type="EMBL" id="KZ505248">
    <property type="protein sequence ID" value="PKU60137.1"/>
    <property type="molecule type" value="Genomic_DNA"/>
</dbReference>
<evidence type="ECO:0000313" key="1">
    <source>
        <dbReference type="EMBL" id="PKU60137.1"/>
    </source>
</evidence>
<proteinExistence type="predicted"/>
<protein>
    <submittedName>
        <fullName evidence="1">Uncharacterized protein</fullName>
    </submittedName>
</protein>
<sequence>MNQKPTPLLCFQNALFSRGKWIRHQSPGLSFFRPWLIQKASNLLGECTLGDDGLKVGRWEEVEEEVAS</sequence>
<reference evidence="1 2" key="1">
    <citation type="journal article" date="2016" name="Sci. Rep.">
        <title>The Dendrobium catenatum Lindl. genome sequence provides insights into polysaccharide synthase, floral development and adaptive evolution.</title>
        <authorList>
            <person name="Zhang G.Q."/>
            <person name="Xu Q."/>
            <person name="Bian C."/>
            <person name="Tsai W.C."/>
            <person name="Yeh C.M."/>
            <person name="Liu K.W."/>
            <person name="Yoshida K."/>
            <person name="Zhang L.S."/>
            <person name="Chang S.B."/>
            <person name="Chen F."/>
            <person name="Shi Y."/>
            <person name="Su Y.Y."/>
            <person name="Zhang Y.Q."/>
            <person name="Chen L.J."/>
            <person name="Yin Y."/>
            <person name="Lin M."/>
            <person name="Huang H."/>
            <person name="Deng H."/>
            <person name="Wang Z.W."/>
            <person name="Zhu S.L."/>
            <person name="Zhao X."/>
            <person name="Deng C."/>
            <person name="Niu S.C."/>
            <person name="Huang J."/>
            <person name="Wang M."/>
            <person name="Liu G.H."/>
            <person name="Yang H.J."/>
            <person name="Xiao X.J."/>
            <person name="Hsiao Y.Y."/>
            <person name="Wu W.L."/>
            <person name="Chen Y.Y."/>
            <person name="Mitsuda N."/>
            <person name="Ohme-Takagi M."/>
            <person name="Luo Y.B."/>
            <person name="Van de Peer Y."/>
            <person name="Liu Z.J."/>
        </authorList>
    </citation>
    <scope>NUCLEOTIDE SEQUENCE [LARGE SCALE GENOMIC DNA]</scope>
    <source>
        <tissue evidence="1">The whole plant</tissue>
    </source>
</reference>
<gene>
    <name evidence="1" type="ORF">MA16_Dca027841</name>
</gene>
<evidence type="ECO:0000313" key="2">
    <source>
        <dbReference type="Proteomes" id="UP000233837"/>
    </source>
</evidence>
<organism evidence="1 2">
    <name type="scientific">Dendrobium catenatum</name>
    <dbReference type="NCBI Taxonomy" id="906689"/>
    <lineage>
        <taxon>Eukaryota</taxon>
        <taxon>Viridiplantae</taxon>
        <taxon>Streptophyta</taxon>
        <taxon>Embryophyta</taxon>
        <taxon>Tracheophyta</taxon>
        <taxon>Spermatophyta</taxon>
        <taxon>Magnoliopsida</taxon>
        <taxon>Liliopsida</taxon>
        <taxon>Asparagales</taxon>
        <taxon>Orchidaceae</taxon>
        <taxon>Epidendroideae</taxon>
        <taxon>Malaxideae</taxon>
        <taxon>Dendrobiinae</taxon>
        <taxon>Dendrobium</taxon>
    </lineage>
</organism>
<reference evidence="1 2" key="2">
    <citation type="journal article" date="2017" name="Nature">
        <title>The Apostasia genome and the evolution of orchids.</title>
        <authorList>
            <person name="Zhang G.Q."/>
            <person name="Liu K.W."/>
            <person name="Li Z."/>
            <person name="Lohaus R."/>
            <person name="Hsiao Y.Y."/>
            <person name="Niu S.C."/>
            <person name="Wang J.Y."/>
            <person name="Lin Y.C."/>
            <person name="Xu Q."/>
            <person name="Chen L.J."/>
            <person name="Yoshida K."/>
            <person name="Fujiwara S."/>
            <person name="Wang Z.W."/>
            <person name="Zhang Y.Q."/>
            <person name="Mitsuda N."/>
            <person name="Wang M."/>
            <person name="Liu G.H."/>
            <person name="Pecoraro L."/>
            <person name="Huang H.X."/>
            <person name="Xiao X.J."/>
            <person name="Lin M."/>
            <person name="Wu X.Y."/>
            <person name="Wu W.L."/>
            <person name="Chen Y.Y."/>
            <person name="Chang S.B."/>
            <person name="Sakamoto S."/>
            <person name="Ohme-Takagi M."/>
            <person name="Yagi M."/>
            <person name="Zeng S.J."/>
            <person name="Shen C.Y."/>
            <person name="Yeh C.M."/>
            <person name="Luo Y.B."/>
            <person name="Tsai W.C."/>
            <person name="Van de Peer Y."/>
            <person name="Liu Z.J."/>
        </authorList>
    </citation>
    <scope>NUCLEOTIDE SEQUENCE [LARGE SCALE GENOMIC DNA]</scope>
    <source>
        <tissue evidence="1">The whole plant</tissue>
    </source>
</reference>
<dbReference type="AlphaFoldDB" id="A0A2I0V9P5"/>
<accession>A0A2I0V9P5</accession>
<name>A0A2I0V9P5_9ASPA</name>